<dbReference type="GO" id="GO:0016787">
    <property type="term" value="F:hydrolase activity"/>
    <property type="evidence" value="ECO:0007669"/>
    <property type="project" value="UniProtKB-KW"/>
</dbReference>
<feature type="domain" description="Nudix hydrolase" evidence="5">
    <location>
        <begin position="33"/>
        <end position="163"/>
    </location>
</feature>
<dbReference type="PROSITE" id="PS00893">
    <property type="entry name" value="NUDIX_BOX"/>
    <property type="match status" value="1"/>
</dbReference>
<comment type="cofactor">
    <cofactor evidence="1">
        <name>Mg(2+)</name>
        <dbReference type="ChEBI" id="CHEBI:18420"/>
    </cofactor>
</comment>
<name>A0A831UF52_GEOME</name>
<dbReference type="EMBL" id="DSOV01000056">
    <property type="protein sequence ID" value="HEN43222.1"/>
    <property type="molecule type" value="Genomic_DNA"/>
</dbReference>
<organism evidence="6">
    <name type="scientific">Geobacter metallireducens</name>
    <dbReference type="NCBI Taxonomy" id="28232"/>
    <lineage>
        <taxon>Bacteria</taxon>
        <taxon>Pseudomonadati</taxon>
        <taxon>Thermodesulfobacteriota</taxon>
        <taxon>Desulfuromonadia</taxon>
        <taxon>Geobacterales</taxon>
        <taxon>Geobacteraceae</taxon>
        <taxon>Geobacter</taxon>
    </lineage>
</organism>
<comment type="caution">
    <text evidence="6">The sequence shown here is derived from an EMBL/GenBank/DDBJ whole genome shotgun (WGS) entry which is preliminary data.</text>
</comment>
<gene>
    <name evidence="6" type="ORF">ENQ87_12780</name>
</gene>
<evidence type="ECO:0000256" key="1">
    <source>
        <dbReference type="ARBA" id="ARBA00001946"/>
    </source>
</evidence>
<sequence>MHEKNSHCSYCGTRFADGAPWPRRCPACSNTSYLNPLPVAVVLQPVGEGLVVIRRNIEPRKGTLTLPGGYIDCGETWQEAARRELFEETGIDAGDEGDFTLFDVLNGFDDTLVIFGLSPPRPGGSLQPFSSPETQEVCLIDRPVELGFPMHTEVVARYFRSLFSHSTPLPS</sequence>
<keyword evidence="3" id="KW-0460">Magnesium</keyword>
<proteinExistence type="inferred from homology"/>
<keyword evidence="2 4" id="KW-0378">Hydrolase</keyword>
<dbReference type="PRINTS" id="PR00502">
    <property type="entry name" value="NUDIXFAMILY"/>
</dbReference>
<dbReference type="Pfam" id="PF00293">
    <property type="entry name" value="NUDIX"/>
    <property type="match status" value="1"/>
</dbReference>
<dbReference type="Gene3D" id="3.90.79.10">
    <property type="entry name" value="Nucleoside Triphosphate Pyrophosphohydrolase"/>
    <property type="match status" value="1"/>
</dbReference>
<dbReference type="InterPro" id="IPR000086">
    <property type="entry name" value="NUDIX_hydrolase_dom"/>
</dbReference>
<protein>
    <submittedName>
        <fullName evidence="6">NUDIX domain-containing protein</fullName>
    </submittedName>
</protein>
<dbReference type="InterPro" id="IPR020476">
    <property type="entry name" value="Nudix_hydrolase"/>
</dbReference>
<evidence type="ECO:0000313" key="6">
    <source>
        <dbReference type="EMBL" id="HEN43222.1"/>
    </source>
</evidence>
<dbReference type="SUPFAM" id="SSF55811">
    <property type="entry name" value="Nudix"/>
    <property type="match status" value="1"/>
</dbReference>
<comment type="similarity">
    <text evidence="4">Belongs to the Nudix hydrolase family.</text>
</comment>
<evidence type="ECO:0000259" key="5">
    <source>
        <dbReference type="PROSITE" id="PS51462"/>
    </source>
</evidence>
<dbReference type="PANTHER" id="PTHR43222:SF12">
    <property type="entry name" value="NUDIX HYDROLASE"/>
    <property type="match status" value="1"/>
</dbReference>
<evidence type="ECO:0000256" key="3">
    <source>
        <dbReference type="ARBA" id="ARBA00022842"/>
    </source>
</evidence>
<accession>A0A831UF52</accession>
<dbReference type="InterPro" id="IPR020084">
    <property type="entry name" value="NUDIX_hydrolase_CS"/>
</dbReference>
<reference evidence="6" key="1">
    <citation type="journal article" date="2020" name="mSystems">
        <title>Genome- and Community-Level Interaction Insights into Carbon Utilization and Element Cycling Functions of Hydrothermarchaeota in Hydrothermal Sediment.</title>
        <authorList>
            <person name="Zhou Z."/>
            <person name="Liu Y."/>
            <person name="Xu W."/>
            <person name="Pan J."/>
            <person name="Luo Z.H."/>
            <person name="Li M."/>
        </authorList>
    </citation>
    <scope>NUCLEOTIDE SEQUENCE [LARGE SCALE GENOMIC DNA]</scope>
    <source>
        <strain evidence="6">SpSt-349</strain>
    </source>
</reference>
<dbReference type="PANTHER" id="PTHR43222">
    <property type="entry name" value="NUDIX HYDROLASE 23"/>
    <property type="match status" value="1"/>
</dbReference>
<dbReference type="PROSITE" id="PS51462">
    <property type="entry name" value="NUDIX"/>
    <property type="match status" value="1"/>
</dbReference>
<dbReference type="AlphaFoldDB" id="A0A831UF52"/>
<evidence type="ECO:0000256" key="2">
    <source>
        <dbReference type="ARBA" id="ARBA00022801"/>
    </source>
</evidence>
<evidence type="ECO:0000256" key="4">
    <source>
        <dbReference type="RuleBase" id="RU003476"/>
    </source>
</evidence>
<dbReference type="InterPro" id="IPR015797">
    <property type="entry name" value="NUDIX_hydrolase-like_dom_sf"/>
</dbReference>